<name>A0ABU0JG83_9HYPH</name>
<proteinExistence type="predicted"/>
<organism evidence="2 3">
    <name type="scientific">Labrys wisconsinensis</name>
    <dbReference type="NCBI Taxonomy" id="425677"/>
    <lineage>
        <taxon>Bacteria</taxon>
        <taxon>Pseudomonadati</taxon>
        <taxon>Pseudomonadota</taxon>
        <taxon>Alphaproteobacteria</taxon>
        <taxon>Hyphomicrobiales</taxon>
        <taxon>Xanthobacteraceae</taxon>
        <taxon>Labrys</taxon>
    </lineage>
</organism>
<keyword evidence="3" id="KW-1185">Reference proteome</keyword>
<dbReference type="EMBL" id="JAUSVX010000015">
    <property type="protein sequence ID" value="MDQ0473298.1"/>
    <property type="molecule type" value="Genomic_DNA"/>
</dbReference>
<protein>
    <submittedName>
        <fullName evidence="2">Membrane protein</fullName>
    </submittedName>
</protein>
<feature type="compositionally biased region" description="Low complexity" evidence="1">
    <location>
        <begin position="96"/>
        <end position="108"/>
    </location>
</feature>
<comment type="caution">
    <text evidence="2">The sequence shown here is derived from an EMBL/GenBank/DDBJ whole genome shotgun (WGS) entry which is preliminary data.</text>
</comment>
<evidence type="ECO:0000313" key="2">
    <source>
        <dbReference type="EMBL" id="MDQ0473298.1"/>
    </source>
</evidence>
<evidence type="ECO:0000256" key="1">
    <source>
        <dbReference type="SAM" id="MobiDB-lite"/>
    </source>
</evidence>
<reference evidence="2 3" key="1">
    <citation type="submission" date="2023-07" db="EMBL/GenBank/DDBJ databases">
        <title>Genomic Encyclopedia of Type Strains, Phase IV (KMG-IV): sequencing the most valuable type-strain genomes for metagenomic binning, comparative biology and taxonomic classification.</title>
        <authorList>
            <person name="Goeker M."/>
        </authorList>
    </citation>
    <scope>NUCLEOTIDE SEQUENCE [LARGE SCALE GENOMIC DNA]</scope>
    <source>
        <strain evidence="2 3">DSM 19619</strain>
    </source>
</reference>
<evidence type="ECO:0000313" key="3">
    <source>
        <dbReference type="Proteomes" id="UP001242480"/>
    </source>
</evidence>
<dbReference type="RefSeq" id="WP_307281372.1">
    <property type="nucleotide sequence ID" value="NZ_JAUSVX010000015.1"/>
</dbReference>
<dbReference type="Proteomes" id="UP001242480">
    <property type="component" value="Unassembled WGS sequence"/>
</dbReference>
<accession>A0ABU0JG83</accession>
<feature type="region of interest" description="Disordered" evidence="1">
    <location>
        <begin position="70"/>
        <end position="108"/>
    </location>
</feature>
<gene>
    <name evidence="2" type="ORF">QO011_006332</name>
</gene>
<sequence>MTRMVNGLLAGLAAAAILGILPLSSAEAMSRKDCSALYQQAKTAGTLNGMKWNDFRKAKCADTAAAPAAVPATPATPAPAPAAAPAPAPATPAPAPVKVTKPAPAAAPATPITTAELTAGGAAGEHARIKECGAEWKANKATLQAQYPTWPKYWSACDARIKTSGK</sequence>
<feature type="compositionally biased region" description="Pro residues" evidence="1">
    <location>
        <begin position="74"/>
        <end position="95"/>
    </location>
</feature>